<keyword evidence="1" id="KW-0732">Signal</keyword>
<dbReference type="Proteomes" id="UP001155380">
    <property type="component" value="Unassembled WGS sequence"/>
</dbReference>
<dbReference type="InterPro" id="IPR018725">
    <property type="entry name" value="DUF2259_secreted"/>
</dbReference>
<dbReference type="RefSeq" id="WP_250916186.1">
    <property type="nucleotide sequence ID" value="NZ_JAMXLX010000002.1"/>
</dbReference>
<dbReference type="AlphaFoldDB" id="A0AAJ1F6Z3"/>
<feature type="signal peptide" evidence="1">
    <location>
        <begin position="1"/>
        <end position="22"/>
    </location>
</feature>
<evidence type="ECO:0000313" key="3">
    <source>
        <dbReference type="Proteomes" id="UP001155380"/>
    </source>
</evidence>
<dbReference type="Pfam" id="PF10016">
    <property type="entry name" value="DUF2259"/>
    <property type="match status" value="1"/>
</dbReference>
<comment type="caution">
    <text evidence="2">The sequence shown here is derived from an EMBL/GenBank/DDBJ whole genome shotgun (WGS) entry which is preliminary data.</text>
</comment>
<accession>A0AAJ1F6Z3</accession>
<sequence>MNYCRTWLAGVATAFVALPAMAADFASFQSLGFSEDGGVYAFEEYGISDSSGLAYSSVFFIDTVKDTFLPDTPIRIGVKRDTASIAAVRREAMEKAAPLLSQHGLLDRPGELAAFSPISEIDAPKDEVRYFEHPADPAFGKPYTLKIEEFFATPTRYCVDLVDALKAFRLKYTEKDGEPADEIVHEDSIDIPESRQCTVDYRLGGVVTYSPPAGRLVHMALVNVLSLGYEGNNGRWIAVPARP</sequence>
<feature type="chain" id="PRO_5042550631" evidence="1">
    <location>
        <begin position="23"/>
        <end position="243"/>
    </location>
</feature>
<reference evidence="2" key="1">
    <citation type="submission" date="2022-06" db="EMBL/GenBank/DDBJ databases">
        <authorList>
            <person name="Sun Q."/>
        </authorList>
    </citation>
    <scope>NUCLEOTIDE SEQUENCE</scope>
    <source>
        <strain evidence="2">S101</strain>
    </source>
</reference>
<proteinExistence type="predicted"/>
<name>A0AAJ1F6Z3_9HYPH</name>
<protein>
    <submittedName>
        <fullName evidence="2">DUF2259 domain-containing protein</fullName>
    </submittedName>
</protein>
<dbReference type="EMBL" id="JAMXLX010000002">
    <property type="protein sequence ID" value="MCO5956498.1"/>
    <property type="molecule type" value="Genomic_DNA"/>
</dbReference>
<gene>
    <name evidence="2" type="ORF">NBH21_06935</name>
</gene>
<organism evidence="2 3">
    <name type="scientific">Ciceribacter sichuanensis</name>
    <dbReference type="NCBI Taxonomy" id="2949647"/>
    <lineage>
        <taxon>Bacteria</taxon>
        <taxon>Pseudomonadati</taxon>
        <taxon>Pseudomonadota</taxon>
        <taxon>Alphaproteobacteria</taxon>
        <taxon>Hyphomicrobiales</taxon>
        <taxon>Rhizobiaceae</taxon>
        <taxon>Ciceribacter</taxon>
    </lineage>
</organism>
<evidence type="ECO:0000256" key="1">
    <source>
        <dbReference type="SAM" id="SignalP"/>
    </source>
</evidence>
<evidence type="ECO:0000313" key="2">
    <source>
        <dbReference type="EMBL" id="MCO5956498.1"/>
    </source>
</evidence>